<dbReference type="SUPFAM" id="SSF52540">
    <property type="entry name" value="P-loop containing nucleoside triphosphate hydrolases"/>
    <property type="match status" value="1"/>
</dbReference>
<dbReference type="KEGG" id="dli:dnl_01440"/>
<dbReference type="PANTHER" id="PTHR34301">
    <property type="entry name" value="DNA-BINDING PROTEIN-RELATED"/>
    <property type="match status" value="1"/>
</dbReference>
<gene>
    <name evidence="1" type="ORF">dnl_01440</name>
</gene>
<keyword evidence="1" id="KW-0378">Hydrolase</keyword>
<dbReference type="InterPro" id="IPR027417">
    <property type="entry name" value="P-loop_NTPase"/>
</dbReference>
<name>A0A975B371_9BACT</name>
<dbReference type="PANTHER" id="PTHR34301:SF8">
    <property type="entry name" value="ATPASE DOMAIN-CONTAINING PROTEIN"/>
    <property type="match status" value="1"/>
</dbReference>
<dbReference type="Proteomes" id="UP000663720">
    <property type="component" value="Chromosome"/>
</dbReference>
<dbReference type="AlphaFoldDB" id="A0A975B371"/>
<reference evidence="1" key="1">
    <citation type="journal article" date="2021" name="Microb. Physiol.">
        <title>Proteogenomic Insights into the Physiology of Marine, Sulfate-Reducing, Filamentous Desulfonema limicola and Desulfonema magnum.</title>
        <authorList>
            <person name="Schnaars V."/>
            <person name="Wohlbrand L."/>
            <person name="Scheve S."/>
            <person name="Hinrichs C."/>
            <person name="Reinhardt R."/>
            <person name="Rabus R."/>
        </authorList>
    </citation>
    <scope>NUCLEOTIDE SEQUENCE</scope>
    <source>
        <strain evidence="1">5ac10</strain>
    </source>
</reference>
<proteinExistence type="predicted"/>
<keyword evidence="2" id="KW-1185">Reference proteome</keyword>
<dbReference type="GO" id="GO:0016787">
    <property type="term" value="F:hydrolase activity"/>
    <property type="evidence" value="ECO:0007669"/>
    <property type="project" value="UniProtKB-KW"/>
</dbReference>
<organism evidence="1 2">
    <name type="scientific">Desulfonema limicola</name>
    <dbReference type="NCBI Taxonomy" id="45656"/>
    <lineage>
        <taxon>Bacteria</taxon>
        <taxon>Pseudomonadati</taxon>
        <taxon>Thermodesulfobacteriota</taxon>
        <taxon>Desulfobacteria</taxon>
        <taxon>Desulfobacterales</taxon>
        <taxon>Desulfococcaceae</taxon>
        <taxon>Desulfonema</taxon>
    </lineage>
</organism>
<protein>
    <submittedName>
        <fullName evidence="1">NTP hydrolase p-loop-containing</fullName>
    </submittedName>
</protein>
<evidence type="ECO:0000313" key="2">
    <source>
        <dbReference type="Proteomes" id="UP000663720"/>
    </source>
</evidence>
<dbReference type="RefSeq" id="WP_207689859.1">
    <property type="nucleotide sequence ID" value="NZ_CP061799.1"/>
</dbReference>
<accession>A0A975B371</accession>
<dbReference type="Gene3D" id="3.40.50.300">
    <property type="entry name" value="P-loop containing nucleotide triphosphate hydrolases"/>
    <property type="match status" value="1"/>
</dbReference>
<dbReference type="EMBL" id="CP061799">
    <property type="protein sequence ID" value="QTA77941.1"/>
    <property type="molecule type" value="Genomic_DNA"/>
</dbReference>
<evidence type="ECO:0000313" key="1">
    <source>
        <dbReference type="EMBL" id="QTA77941.1"/>
    </source>
</evidence>
<dbReference type="Pfam" id="PF14516">
    <property type="entry name" value="AAA_35"/>
    <property type="match status" value="1"/>
</dbReference>
<sequence>MKKYFNTAGPCHPDEHYMLPADGRCKNLSEFIDQKQYFVLHAARQSGKTTLLLDMVKQLNDSGNYYAMYCSLESVQGITDVERGLPAIVRSLTKEIEFNENLKNYSFAENADYSDFNNVLVKSLAHFCKKLDKPLVILFDEADCLSDKTLISFLRQLRDGYVNRNRIPFVHSLCLTGMRNIRDYKVLVREEEKSLGSTSPFNIVSEAFTLRNFTGHETAQLYRQHTEQTGQEFTDKVLEKAQYYTWGQPWLVNAIAREIVVKILKSDFSKKILPEHVDQAVQNIIYRRDTHIDSLLERLKEKRVQKIIEPVLIGQDKGFNPADDDFQYVMDLGLIKNDAGVIKPSNPIYSEVIIRSLSSATQMAMDSSGYPPAAPAYIENNRLDMKKLLMDFQQFWRENSKIWTDRYQYKEAAPHLILMAFLQRIINQGGQIIREPALGRQRLDLCINYKNIRYPVELKLRYGTKTLKEGTGQLADYMDTLGCNEGWLIIFDRRKSISWKKKIFWKTETSEKGQIHIAGC</sequence>